<accession>A0ABD5XY16</accession>
<evidence type="ECO:0000313" key="2">
    <source>
        <dbReference type="EMBL" id="MFC7138092.1"/>
    </source>
</evidence>
<sequence>MHECRSGVHAAEPETTQEHHRRQLVGEEGLFGVRSISDGVNTPMRVYQNFEWGPAHLVRCWGYARKPYAATDDVTAILPRSRGLHG</sequence>
<feature type="region of interest" description="Disordered" evidence="1">
    <location>
        <begin position="1"/>
        <end position="22"/>
    </location>
</feature>
<dbReference type="Proteomes" id="UP001596368">
    <property type="component" value="Unassembled WGS sequence"/>
</dbReference>
<dbReference type="AlphaFoldDB" id="A0ABD5XY16"/>
<organism evidence="2 3">
    <name type="scientific">Halobaculum litoreum</name>
    <dbReference type="NCBI Taxonomy" id="3031998"/>
    <lineage>
        <taxon>Archaea</taxon>
        <taxon>Methanobacteriati</taxon>
        <taxon>Methanobacteriota</taxon>
        <taxon>Stenosarchaea group</taxon>
        <taxon>Halobacteria</taxon>
        <taxon>Halobacteriales</taxon>
        <taxon>Haloferacaceae</taxon>
        <taxon>Halobaculum</taxon>
    </lineage>
</organism>
<evidence type="ECO:0000313" key="3">
    <source>
        <dbReference type="Proteomes" id="UP001596368"/>
    </source>
</evidence>
<keyword evidence="3" id="KW-1185">Reference proteome</keyword>
<name>A0ABD5XY16_9EURY</name>
<comment type="caution">
    <text evidence="2">The sequence shown here is derived from an EMBL/GenBank/DDBJ whole genome shotgun (WGS) entry which is preliminary data.</text>
</comment>
<protein>
    <submittedName>
        <fullName evidence="2">Uncharacterized protein</fullName>
    </submittedName>
</protein>
<dbReference type="EMBL" id="JBHSZG010000008">
    <property type="protein sequence ID" value="MFC7138092.1"/>
    <property type="molecule type" value="Genomic_DNA"/>
</dbReference>
<proteinExistence type="predicted"/>
<reference evidence="2 3" key="1">
    <citation type="journal article" date="2019" name="Int. J. Syst. Evol. Microbiol.">
        <title>The Global Catalogue of Microorganisms (GCM) 10K type strain sequencing project: providing services to taxonomists for standard genome sequencing and annotation.</title>
        <authorList>
            <consortium name="The Broad Institute Genomics Platform"/>
            <consortium name="The Broad Institute Genome Sequencing Center for Infectious Disease"/>
            <person name="Wu L."/>
            <person name="Ma J."/>
        </authorList>
    </citation>
    <scope>NUCLEOTIDE SEQUENCE [LARGE SCALE GENOMIC DNA]</scope>
    <source>
        <strain evidence="2 3">DT92</strain>
    </source>
</reference>
<gene>
    <name evidence="2" type="ORF">ACFQRB_19700</name>
</gene>
<evidence type="ECO:0000256" key="1">
    <source>
        <dbReference type="SAM" id="MobiDB-lite"/>
    </source>
</evidence>